<dbReference type="EMBL" id="MBUA01000027">
    <property type="protein sequence ID" value="MBC6492252.1"/>
    <property type="molecule type" value="Genomic_DNA"/>
</dbReference>
<dbReference type="InterPro" id="IPR013249">
    <property type="entry name" value="RNA_pol_sigma70_r4_t2"/>
</dbReference>
<keyword evidence="2" id="KW-0805">Transcription regulation</keyword>
<comment type="caution">
    <text evidence="7">The sequence shown here is derived from an EMBL/GenBank/DDBJ whole genome shotgun (WGS) entry which is preliminary data.</text>
</comment>
<keyword evidence="3" id="KW-0731">Sigma factor</keyword>
<dbReference type="NCBIfam" id="TIGR02937">
    <property type="entry name" value="sigma70-ECF"/>
    <property type="match status" value="1"/>
</dbReference>
<evidence type="ECO:0000259" key="6">
    <source>
        <dbReference type="Pfam" id="PF08281"/>
    </source>
</evidence>
<organism evidence="7 8">
    <name type="scientific">Flavihumibacter stibioxidans</name>
    <dbReference type="NCBI Taxonomy" id="1834163"/>
    <lineage>
        <taxon>Bacteria</taxon>
        <taxon>Pseudomonadati</taxon>
        <taxon>Bacteroidota</taxon>
        <taxon>Chitinophagia</taxon>
        <taxon>Chitinophagales</taxon>
        <taxon>Chitinophagaceae</taxon>
        <taxon>Flavihumibacter</taxon>
    </lineage>
</organism>
<feature type="domain" description="RNA polymerase sigma-70 region 2" evidence="5">
    <location>
        <begin position="24"/>
        <end position="89"/>
    </location>
</feature>
<dbReference type="InterPro" id="IPR039425">
    <property type="entry name" value="RNA_pol_sigma-70-like"/>
</dbReference>
<dbReference type="CDD" id="cd06171">
    <property type="entry name" value="Sigma70_r4"/>
    <property type="match status" value="1"/>
</dbReference>
<dbReference type="Gene3D" id="1.10.10.10">
    <property type="entry name" value="Winged helix-like DNA-binding domain superfamily/Winged helix DNA-binding domain"/>
    <property type="match status" value="1"/>
</dbReference>
<sequence>MAITTAGHLILRTDHGLMRFEEVFKSHFKSLHAYAFTIVKDDMLAEEMVQNVFCKLWEKKDQLQINSSATAYLYRSVYHECLNYLKHQKVQSAYHAFMAARPADEPAPAAAKLQMGELEWHLNKALNELPEQCRTIFQMSRFEELKYQEIADRLGLSIKTIENQMGKALRLLREKLSEFLPLILLILLNI</sequence>
<evidence type="ECO:0000313" key="8">
    <source>
        <dbReference type="Proteomes" id="UP000765802"/>
    </source>
</evidence>
<dbReference type="Gene3D" id="1.10.1740.10">
    <property type="match status" value="1"/>
</dbReference>
<evidence type="ECO:0000313" key="7">
    <source>
        <dbReference type="EMBL" id="MBC6492252.1"/>
    </source>
</evidence>
<evidence type="ECO:0000256" key="4">
    <source>
        <dbReference type="ARBA" id="ARBA00023163"/>
    </source>
</evidence>
<name>A0ABR7MB30_9BACT</name>
<dbReference type="InterPro" id="IPR013325">
    <property type="entry name" value="RNA_pol_sigma_r2"/>
</dbReference>
<evidence type="ECO:0000256" key="3">
    <source>
        <dbReference type="ARBA" id="ARBA00023082"/>
    </source>
</evidence>
<dbReference type="RefSeq" id="WP_187257563.1">
    <property type="nucleotide sequence ID" value="NZ_JBHULF010000006.1"/>
</dbReference>
<protein>
    <submittedName>
        <fullName evidence="7">RNA polymerase sigma-70 factor</fullName>
    </submittedName>
</protein>
<keyword evidence="8" id="KW-1185">Reference proteome</keyword>
<dbReference type="Proteomes" id="UP000765802">
    <property type="component" value="Unassembled WGS sequence"/>
</dbReference>
<dbReference type="InterPro" id="IPR013324">
    <property type="entry name" value="RNA_pol_sigma_r3/r4-like"/>
</dbReference>
<dbReference type="InterPro" id="IPR036388">
    <property type="entry name" value="WH-like_DNA-bd_sf"/>
</dbReference>
<keyword evidence="4" id="KW-0804">Transcription</keyword>
<reference evidence="7 8" key="1">
    <citation type="submission" date="2016-07" db="EMBL/GenBank/DDBJ databases">
        <title>Genome analysis of Flavihumibacter stibioxidans YS-17.</title>
        <authorList>
            <person name="Shi K."/>
            <person name="Han Y."/>
            <person name="Wang G."/>
        </authorList>
    </citation>
    <scope>NUCLEOTIDE SEQUENCE [LARGE SCALE GENOMIC DNA]</scope>
    <source>
        <strain evidence="7 8">YS-17</strain>
    </source>
</reference>
<dbReference type="Pfam" id="PF08281">
    <property type="entry name" value="Sigma70_r4_2"/>
    <property type="match status" value="1"/>
</dbReference>
<evidence type="ECO:0000256" key="1">
    <source>
        <dbReference type="ARBA" id="ARBA00010641"/>
    </source>
</evidence>
<dbReference type="InterPro" id="IPR014327">
    <property type="entry name" value="RNA_pol_sigma70_bacteroid"/>
</dbReference>
<dbReference type="InterPro" id="IPR007627">
    <property type="entry name" value="RNA_pol_sigma70_r2"/>
</dbReference>
<dbReference type="PANTHER" id="PTHR43133:SF46">
    <property type="entry name" value="RNA POLYMERASE SIGMA-70 FACTOR ECF SUBFAMILY"/>
    <property type="match status" value="1"/>
</dbReference>
<proteinExistence type="inferred from homology"/>
<feature type="domain" description="RNA polymerase sigma factor 70 region 4 type 2" evidence="6">
    <location>
        <begin position="124"/>
        <end position="172"/>
    </location>
</feature>
<accession>A0ABR7MB30</accession>
<comment type="similarity">
    <text evidence="1">Belongs to the sigma-70 factor family. ECF subfamily.</text>
</comment>
<dbReference type="SUPFAM" id="SSF88946">
    <property type="entry name" value="Sigma2 domain of RNA polymerase sigma factors"/>
    <property type="match status" value="1"/>
</dbReference>
<dbReference type="SUPFAM" id="SSF88659">
    <property type="entry name" value="Sigma3 and sigma4 domains of RNA polymerase sigma factors"/>
    <property type="match status" value="1"/>
</dbReference>
<dbReference type="NCBIfam" id="TIGR02985">
    <property type="entry name" value="Sig70_bacteroi1"/>
    <property type="match status" value="1"/>
</dbReference>
<gene>
    <name evidence="7" type="ORF">BC349_14415</name>
</gene>
<dbReference type="PANTHER" id="PTHR43133">
    <property type="entry name" value="RNA POLYMERASE ECF-TYPE SIGMA FACTO"/>
    <property type="match status" value="1"/>
</dbReference>
<dbReference type="InterPro" id="IPR014284">
    <property type="entry name" value="RNA_pol_sigma-70_dom"/>
</dbReference>
<evidence type="ECO:0000259" key="5">
    <source>
        <dbReference type="Pfam" id="PF04542"/>
    </source>
</evidence>
<evidence type="ECO:0000256" key="2">
    <source>
        <dbReference type="ARBA" id="ARBA00023015"/>
    </source>
</evidence>
<dbReference type="Pfam" id="PF04542">
    <property type="entry name" value="Sigma70_r2"/>
    <property type="match status" value="1"/>
</dbReference>